<feature type="non-terminal residue" evidence="1">
    <location>
        <position position="1"/>
    </location>
</feature>
<evidence type="ECO:0000313" key="2">
    <source>
        <dbReference type="Proteomes" id="UP000828251"/>
    </source>
</evidence>
<dbReference type="AlphaFoldDB" id="A0A9D3ZQ48"/>
<dbReference type="EMBL" id="JAIQCV010000010">
    <property type="protein sequence ID" value="KAH1056273.1"/>
    <property type="molecule type" value="Genomic_DNA"/>
</dbReference>
<dbReference type="Proteomes" id="UP000828251">
    <property type="component" value="Unassembled WGS sequence"/>
</dbReference>
<keyword evidence="2" id="KW-1185">Reference proteome</keyword>
<protein>
    <submittedName>
        <fullName evidence="1">Uncharacterized protein</fullName>
    </submittedName>
</protein>
<evidence type="ECO:0000313" key="1">
    <source>
        <dbReference type="EMBL" id="KAH1056273.1"/>
    </source>
</evidence>
<gene>
    <name evidence="1" type="ORF">J1N35_034338</name>
</gene>
<reference evidence="1 2" key="1">
    <citation type="journal article" date="2021" name="Plant Biotechnol. J.">
        <title>Multi-omics assisted identification of the key and species-specific regulatory components of drought-tolerant mechanisms in Gossypium stocksii.</title>
        <authorList>
            <person name="Yu D."/>
            <person name="Ke L."/>
            <person name="Zhang D."/>
            <person name="Wu Y."/>
            <person name="Sun Y."/>
            <person name="Mei J."/>
            <person name="Sun J."/>
            <person name="Sun Y."/>
        </authorList>
    </citation>
    <scope>NUCLEOTIDE SEQUENCE [LARGE SCALE GENOMIC DNA]</scope>
    <source>
        <strain evidence="2">cv. E1</strain>
        <tissue evidence="1">Leaf</tissue>
    </source>
</reference>
<sequence length="80" mass="8555">FLDLSMSEGVSNGMSLKGMSMKASSGFSEGGSGRVHTTNGLVVPAPKFKQCKVSVVWDFLRRCSRVATPVTRPSEQAMSD</sequence>
<comment type="caution">
    <text evidence="1">The sequence shown here is derived from an EMBL/GenBank/DDBJ whole genome shotgun (WGS) entry which is preliminary data.</text>
</comment>
<accession>A0A9D3ZQ48</accession>
<name>A0A9D3ZQ48_9ROSI</name>
<proteinExistence type="predicted"/>
<organism evidence="1 2">
    <name type="scientific">Gossypium stocksii</name>
    <dbReference type="NCBI Taxonomy" id="47602"/>
    <lineage>
        <taxon>Eukaryota</taxon>
        <taxon>Viridiplantae</taxon>
        <taxon>Streptophyta</taxon>
        <taxon>Embryophyta</taxon>
        <taxon>Tracheophyta</taxon>
        <taxon>Spermatophyta</taxon>
        <taxon>Magnoliopsida</taxon>
        <taxon>eudicotyledons</taxon>
        <taxon>Gunneridae</taxon>
        <taxon>Pentapetalae</taxon>
        <taxon>rosids</taxon>
        <taxon>malvids</taxon>
        <taxon>Malvales</taxon>
        <taxon>Malvaceae</taxon>
        <taxon>Malvoideae</taxon>
        <taxon>Gossypium</taxon>
    </lineage>
</organism>